<keyword evidence="1" id="KW-1133">Transmembrane helix</keyword>
<evidence type="ECO:0000313" key="2">
    <source>
        <dbReference type="EMBL" id="MBO8475935.1"/>
    </source>
</evidence>
<dbReference type="AlphaFoldDB" id="A0A9D9IPF9"/>
<feature type="transmembrane region" description="Helical" evidence="1">
    <location>
        <begin position="54"/>
        <end position="73"/>
    </location>
</feature>
<sequence>MTKPIQNRNGNEQGSRRMPWWIILLVTVSILPVLTWPAYMRQFDFTMDENHEHYLLIAYLFPIYIVVCGFLAYKCYPVRKEVTYILLVLMWLSYGAAFFLK</sequence>
<proteinExistence type="predicted"/>
<dbReference type="EMBL" id="JADIMC010000034">
    <property type="protein sequence ID" value="MBO8475935.1"/>
    <property type="molecule type" value="Genomic_DNA"/>
</dbReference>
<name>A0A9D9IPF9_9BACT</name>
<feature type="transmembrane region" description="Helical" evidence="1">
    <location>
        <begin position="20"/>
        <end position="39"/>
    </location>
</feature>
<feature type="transmembrane region" description="Helical" evidence="1">
    <location>
        <begin position="82"/>
        <end position="100"/>
    </location>
</feature>
<organism evidence="2 3">
    <name type="scientific">Candidatus Limisoma faecipullorum</name>
    <dbReference type="NCBI Taxonomy" id="2840854"/>
    <lineage>
        <taxon>Bacteria</taxon>
        <taxon>Pseudomonadati</taxon>
        <taxon>Bacteroidota</taxon>
        <taxon>Bacteroidia</taxon>
        <taxon>Bacteroidales</taxon>
        <taxon>Candidatus Limisoma</taxon>
    </lineage>
</organism>
<gene>
    <name evidence="2" type="ORF">IAB88_02965</name>
</gene>
<evidence type="ECO:0000256" key="1">
    <source>
        <dbReference type="SAM" id="Phobius"/>
    </source>
</evidence>
<accession>A0A9D9IPF9</accession>
<keyword evidence="1" id="KW-0812">Transmembrane</keyword>
<dbReference type="Proteomes" id="UP000823598">
    <property type="component" value="Unassembled WGS sequence"/>
</dbReference>
<reference evidence="2" key="1">
    <citation type="submission" date="2020-10" db="EMBL/GenBank/DDBJ databases">
        <authorList>
            <person name="Gilroy R."/>
        </authorList>
    </citation>
    <scope>NUCLEOTIDE SEQUENCE</scope>
    <source>
        <strain evidence="2">6919</strain>
    </source>
</reference>
<evidence type="ECO:0000313" key="3">
    <source>
        <dbReference type="Proteomes" id="UP000823598"/>
    </source>
</evidence>
<keyword evidence="1" id="KW-0472">Membrane</keyword>
<reference evidence="2" key="2">
    <citation type="journal article" date="2021" name="PeerJ">
        <title>Extensive microbial diversity within the chicken gut microbiome revealed by metagenomics and culture.</title>
        <authorList>
            <person name="Gilroy R."/>
            <person name="Ravi A."/>
            <person name="Getino M."/>
            <person name="Pursley I."/>
            <person name="Horton D.L."/>
            <person name="Alikhan N.F."/>
            <person name="Baker D."/>
            <person name="Gharbi K."/>
            <person name="Hall N."/>
            <person name="Watson M."/>
            <person name="Adriaenssens E.M."/>
            <person name="Foster-Nyarko E."/>
            <person name="Jarju S."/>
            <person name="Secka A."/>
            <person name="Antonio M."/>
            <person name="Oren A."/>
            <person name="Chaudhuri R.R."/>
            <person name="La Ragione R."/>
            <person name="Hildebrand F."/>
            <person name="Pallen M.J."/>
        </authorList>
    </citation>
    <scope>NUCLEOTIDE SEQUENCE</scope>
    <source>
        <strain evidence="2">6919</strain>
    </source>
</reference>
<protein>
    <submittedName>
        <fullName evidence="2">Uncharacterized protein</fullName>
    </submittedName>
</protein>
<comment type="caution">
    <text evidence="2">The sequence shown here is derived from an EMBL/GenBank/DDBJ whole genome shotgun (WGS) entry which is preliminary data.</text>
</comment>